<proteinExistence type="predicted"/>
<gene>
    <name evidence="1" type="ORF">DPMN_113126</name>
</gene>
<dbReference type="Proteomes" id="UP000828390">
    <property type="component" value="Unassembled WGS sequence"/>
</dbReference>
<keyword evidence="2" id="KW-1185">Reference proteome</keyword>
<name>A0A9D4KGZ6_DREPO</name>
<evidence type="ECO:0000313" key="1">
    <source>
        <dbReference type="EMBL" id="KAH3839693.1"/>
    </source>
</evidence>
<dbReference type="AlphaFoldDB" id="A0A9D4KGZ6"/>
<sequence>MAVVWTTVIRETLLETLGDKVISSDSNSELGRYYWPRTGETIELKENNSHSLNLRSAFHFV</sequence>
<evidence type="ECO:0000313" key="2">
    <source>
        <dbReference type="Proteomes" id="UP000828390"/>
    </source>
</evidence>
<dbReference type="EMBL" id="JAIWYP010000004">
    <property type="protein sequence ID" value="KAH3839693.1"/>
    <property type="molecule type" value="Genomic_DNA"/>
</dbReference>
<reference evidence="1" key="2">
    <citation type="submission" date="2020-11" db="EMBL/GenBank/DDBJ databases">
        <authorList>
            <person name="McCartney M.A."/>
            <person name="Auch B."/>
            <person name="Kono T."/>
            <person name="Mallez S."/>
            <person name="Becker A."/>
            <person name="Gohl D.M."/>
            <person name="Silverstein K.A.T."/>
            <person name="Koren S."/>
            <person name="Bechman K.B."/>
            <person name="Herman A."/>
            <person name="Abrahante J.E."/>
            <person name="Garbe J."/>
        </authorList>
    </citation>
    <scope>NUCLEOTIDE SEQUENCE</scope>
    <source>
        <strain evidence="1">Duluth1</strain>
        <tissue evidence="1">Whole animal</tissue>
    </source>
</reference>
<reference evidence="1" key="1">
    <citation type="journal article" date="2019" name="bioRxiv">
        <title>The Genome of the Zebra Mussel, Dreissena polymorpha: A Resource for Invasive Species Research.</title>
        <authorList>
            <person name="McCartney M.A."/>
            <person name="Auch B."/>
            <person name="Kono T."/>
            <person name="Mallez S."/>
            <person name="Zhang Y."/>
            <person name="Obille A."/>
            <person name="Becker A."/>
            <person name="Abrahante J.E."/>
            <person name="Garbe J."/>
            <person name="Badalamenti J.P."/>
            <person name="Herman A."/>
            <person name="Mangelson H."/>
            <person name="Liachko I."/>
            <person name="Sullivan S."/>
            <person name="Sone E.D."/>
            <person name="Koren S."/>
            <person name="Silverstein K.A.T."/>
            <person name="Beckman K.B."/>
            <person name="Gohl D.M."/>
        </authorList>
    </citation>
    <scope>NUCLEOTIDE SEQUENCE</scope>
    <source>
        <strain evidence="1">Duluth1</strain>
        <tissue evidence="1">Whole animal</tissue>
    </source>
</reference>
<comment type="caution">
    <text evidence="1">The sequence shown here is derived from an EMBL/GenBank/DDBJ whole genome shotgun (WGS) entry which is preliminary data.</text>
</comment>
<protein>
    <submittedName>
        <fullName evidence="1">Uncharacterized protein</fullName>
    </submittedName>
</protein>
<organism evidence="1 2">
    <name type="scientific">Dreissena polymorpha</name>
    <name type="common">Zebra mussel</name>
    <name type="synonym">Mytilus polymorpha</name>
    <dbReference type="NCBI Taxonomy" id="45954"/>
    <lineage>
        <taxon>Eukaryota</taxon>
        <taxon>Metazoa</taxon>
        <taxon>Spiralia</taxon>
        <taxon>Lophotrochozoa</taxon>
        <taxon>Mollusca</taxon>
        <taxon>Bivalvia</taxon>
        <taxon>Autobranchia</taxon>
        <taxon>Heteroconchia</taxon>
        <taxon>Euheterodonta</taxon>
        <taxon>Imparidentia</taxon>
        <taxon>Neoheterodontei</taxon>
        <taxon>Myida</taxon>
        <taxon>Dreissenoidea</taxon>
        <taxon>Dreissenidae</taxon>
        <taxon>Dreissena</taxon>
    </lineage>
</organism>
<accession>A0A9D4KGZ6</accession>